<feature type="domain" description="Gp5/Type VI secretion system Vgr protein OB-fold" evidence="5">
    <location>
        <begin position="404"/>
        <end position="473"/>
    </location>
</feature>
<dbReference type="SUPFAM" id="SSF69255">
    <property type="entry name" value="gp5 N-terminal domain-like"/>
    <property type="match status" value="1"/>
</dbReference>
<sequence length="697" mass="77159">MPMNLEMTFACGESSLSVHRFSVHEAVSSLFTVSVLARSESPTVDLEAIIGRPARLRVIGGLSHAGVGTRLWTGICSYVEQVHAVPPSDGQTAMSSYHVRIVPDLWLLTQRRNYRIYQHLTIPDIADRLLAEWNLQPVWKVDRSRYPRLEYRVQYGESDYAFLSRLWEEAGIAFTFPDDDVEGSRLTLSDRLHQNPLREGAPLTYADNPNQPLDHQFVANVQLSHEVRPGAYTIRDHDFRRPAFPLAGEAQKAPAPEDKYEQYHYRPGAFLIHADKGGGAPVANAADDKGVVRHEQPFGRGLAERSLGAERVDRRAISFETNTIDLWPGVVLCIDGHPHPEIADGTRLLVTEFSIEGTPAEEWSMSGRALFADSPYLPPFRTPRPRVEGAQSATVVGRAGQEIHTDEFGRVRVQFPWDREGRNDDASSCWIRVSQGWAGTGYGMIVLPRVGQEVLVGFLEGDPDQPIIVGRVFNATQQVPYKLPEHKTRSTWKSDSSQGGGGFNEIMFEDLKGQELVWEQAERNRRRLVKNDETITIGHDRHLLVKNDEQERTLGNLKVYVGKDQDIVIKQEKRERVEGNSHLRVGGKRNQKIDGSHSVIVGGDRHEVVGKSHALAAAEEIHVAAGTALVIEAAKDLTLKGPGGFIRIDASGITIRGKVVRINSGGSPGSGKGASPEEPAEAMEAVTDDVSRTLIGQ</sequence>
<dbReference type="InterPro" id="IPR037026">
    <property type="entry name" value="Vgr_OB-fold_dom_sf"/>
</dbReference>
<comment type="subcellular location">
    <subcellularLocation>
        <location evidence="1">Secreted</location>
    </subcellularLocation>
</comment>
<evidence type="ECO:0000259" key="6">
    <source>
        <dbReference type="Pfam" id="PF22178"/>
    </source>
</evidence>
<name>A0A150RWD6_SORCE</name>
<dbReference type="Pfam" id="PF05954">
    <property type="entry name" value="Phage_GPD"/>
    <property type="match status" value="1"/>
</dbReference>
<dbReference type="InterPro" id="IPR006533">
    <property type="entry name" value="T6SS_Vgr_RhsGE"/>
</dbReference>
<dbReference type="PANTHER" id="PTHR32305:SF15">
    <property type="entry name" value="PROTEIN RHSA-RELATED"/>
    <property type="match status" value="1"/>
</dbReference>
<evidence type="ECO:0000256" key="3">
    <source>
        <dbReference type="ARBA" id="ARBA00022525"/>
    </source>
</evidence>
<dbReference type="Gene3D" id="3.55.50.10">
    <property type="entry name" value="Baseplate protein-like domains"/>
    <property type="match status" value="1"/>
</dbReference>
<gene>
    <name evidence="7" type="ORF">BE17_52975</name>
</gene>
<accession>A0A150RWD6</accession>
<evidence type="ECO:0000256" key="4">
    <source>
        <dbReference type="SAM" id="MobiDB-lite"/>
    </source>
</evidence>
<feature type="region of interest" description="Disordered" evidence="4">
    <location>
        <begin position="663"/>
        <end position="697"/>
    </location>
</feature>
<evidence type="ECO:0000256" key="1">
    <source>
        <dbReference type="ARBA" id="ARBA00004613"/>
    </source>
</evidence>
<dbReference type="EMBL" id="JEMB01001913">
    <property type="protein sequence ID" value="KYF84493.1"/>
    <property type="molecule type" value="Genomic_DNA"/>
</dbReference>
<feature type="compositionally biased region" description="Low complexity" evidence="4">
    <location>
        <begin position="673"/>
        <end position="685"/>
    </location>
</feature>
<dbReference type="Gene3D" id="2.30.110.50">
    <property type="match status" value="1"/>
</dbReference>
<comment type="similarity">
    <text evidence="2">Belongs to the VgrG protein family.</text>
</comment>
<proteinExistence type="inferred from homology"/>
<dbReference type="Proteomes" id="UP000075635">
    <property type="component" value="Unassembled WGS sequence"/>
</dbReference>
<dbReference type="Pfam" id="PF22178">
    <property type="entry name" value="Gp5_trimer_C"/>
    <property type="match status" value="1"/>
</dbReference>
<dbReference type="PANTHER" id="PTHR32305">
    <property type="match status" value="1"/>
</dbReference>
<reference evidence="7 8" key="1">
    <citation type="submission" date="2014-02" db="EMBL/GenBank/DDBJ databases">
        <title>The small core and large imbalanced accessory genome model reveals a collaborative survival strategy of Sorangium cellulosum strains in nature.</title>
        <authorList>
            <person name="Han K."/>
            <person name="Peng R."/>
            <person name="Blom J."/>
            <person name="Li Y.-Z."/>
        </authorList>
    </citation>
    <scope>NUCLEOTIDE SEQUENCE [LARGE SCALE GENOMIC DNA]</scope>
    <source>
        <strain evidence="7 8">So0011-07</strain>
    </source>
</reference>
<organism evidence="7 8">
    <name type="scientific">Sorangium cellulosum</name>
    <name type="common">Polyangium cellulosum</name>
    <dbReference type="NCBI Taxonomy" id="56"/>
    <lineage>
        <taxon>Bacteria</taxon>
        <taxon>Pseudomonadati</taxon>
        <taxon>Myxococcota</taxon>
        <taxon>Polyangia</taxon>
        <taxon>Polyangiales</taxon>
        <taxon>Polyangiaceae</taxon>
        <taxon>Sorangium</taxon>
    </lineage>
</organism>
<evidence type="ECO:0000313" key="8">
    <source>
        <dbReference type="Proteomes" id="UP000075635"/>
    </source>
</evidence>
<dbReference type="NCBIfam" id="TIGR01646">
    <property type="entry name" value="vgr_GE"/>
    <property type="match status" value="1"/>
</dbReference>
<dbReference type="SUPFAM" id="SSF69349">
    <property type="entry name" value="Phage fibre proteins"/>
    <property type="match status" value="1"/>
</dbReference>
<evidence type="ECO:0000256" key="2">
    <source>
        <dbReference type="ARBA" id="ARBA00005558"/>
    </source>
</evidence>
<dbReference type="InterPro" id="IPR054030">
    <property type="entry name" value="Gp5_Vgr_C"/>
</dbReference>
<dbReference type="InterPro" id="IPR006531">
    <property type="entry name" value="Gp5/Vgr_OB"/>
</dbReference>
<evidence type="ECO:0000313" key="7">
    <source>
        <dbReference type="EMBL" id="KYF84493.1"/>
    </source>
</evidence>
<feature type="domain" description="Gp5/Type VI secretion system Vgr C-terminal trimerisation" evidence="6">
    <location>
        <begin position="490"/>
        <end position="599"/>
    </location>
</feature>
<dbReference type="Gene3D" id="4.10.220.110">
    <property type="match status" value="1"/>
</dbReference>
<dbReference type="SUPFAM" id="SSF69279">
    <property type="entry name" value="Phage tail proteins"/>
    <property type="match status" value="2"/>
</dbReference>
<protein>
    <submittedName>
        <fullName evidence="7">Type IV secretion protein Rhs</fullName>
    </submittedName>
</protein>
<keyword evidence="3" id="KW-0964">Secreted</keyword>
<dbReference type="GO" id="GO:0005576">
    <property type="term" value="C:extracellular region"/>
    <property type="evidence" value="ECO:0007669"/>
    <property type="project" value="UniProtKB-SubCell"/>
</dbReference>
<dbReference type="Pfam" id="PF04717">
    <property type="entry name" value="Phage_base_V"/>
    <property type="match status" value="1"/>
</dbReference>
<dbReference type="InterPro" id="IPR017847">
    <property type="entry name" value="T6SS_RhsGE_Vgr_subset"/>
</dbReference>
<dbReference type="Gene3D" id="2.40.50.230">
    <property type="entry name" value="Gp5 N-terminal domain"/>
    <property type="match status" value="1"/>
</dbReference>
<evidence type="ECO:0000259" key="5">
    <source>
        <dbReference type="Pfam" id="PF04717"/>
    </source>
</evidence>
<comment type="caution">
    <text evidence="7">The sequence shown here is derived from an EMBL/GenBank/DDBJ whole genome shotgun (WGS) entry which is preliminary data.</text>
</comment>
<dbReference type="NCBIfam" id="TIGR03361">
    <property type="entry name" value="VI_Rhs_Vgr"/>
    <property type="match status" value="1"/>
</dbReference>
<dbReference type="InterPro" id="IPR050708">
    <property type="entry name" value="T6SS_VgrG/RHS"/>
</dbReference>
<dbReference type="AlphaFoldDB" id="A0A150RWD6"/>